<evidence type="ECO:0000313" key="1">
    <source>
        <dbReference type="EMBL" id="PRI11068.1"/>
    </source>
</evidence>
<gene>
    <name evidence="1" type="ORF">B4915_09400</name>
</gene>
<dbReference type="GO" id="GO:0005829">
    <property type="term" value="C:cytosol"/>
    <property type="evidence" value="ECO:0007669"/>
    <property type="project" value="TreeGrafter"/>
</dbReference>
<organism evidence="1 2">
    <name type="scientific">Leucobacter massiliensis</name>
    <dbReference type="NCBI Taxonomy" id="1686285"/>
    <lineage>
        <taxon>Bacteria</taxon>
        <taxon>Bacillati</taxon>
        <taxon>Actinomycetota</taxon>
        <taxon>Actinomycetes</taxon>
        <taxon>Micrococcales</taxon>
        <taxon>Microbacteriaceae</taxon>
        <taxon>Leucobacter</taxon>
    </lineage>
</organism>
<dbReference type="OrthoDB" id="3180855at2"/>
<dbReference type="AlphaFoldDB" id="A0A2S9QNA3"/>
<accession>A0A2S9QNA3</accession>
<dbReference type="Gene3D" id="3.30.1240.10">
    <property type="match status" value="1"/>
</dbReference>
<dbReference type="SUPFAM" id="SSF56784">
    <property type="entry name" value="HAD-like"/>
    <property type="match status" value="1"/>
</dbReference>
<comment type="caution">
    <text evidence="1">The sequence shown here is derived from an EMBL/GenBank/DDBJ whole genome shotgun (WGS) entry which is preliminary data.</text>
</comment>
<protein>
    <submittedName>
        <fullName evidence="1">Haloacid dehalogenase</fullName>
    </submittedName>
</protein>
<evidence type="ECO:0000313" key="2">
    <source>
        <dbReference type="Proteomes" id="UP000238650"/>
    </source>
</evidence>
<dbReference type="PANTHER" id="PTHR10000:SF8">
    <property type="entry name" value="HAD SUPERFAMILY HYDROLASE-LIKE, TYPE 3"/>
    <property type="match status" value="1"/>
</dbReference>
<dbReference type="RefSeq" id="WP_105805525.1">
    <property type="nucleotide sequence ID" value="NZ_MWZD01000017.1"/>
</dbReference>
<dbReference type="EMBL" id="MWZD01000017">
    <property type="protein sequence ID" value="PRI11068.1"/>
    <property type="molecule type" value="Genomic_DNA"/>
</dbReference>
<proteinExistence type="predicted"/>
<dbReference type="PANTHER" id="PTHR10000">
    <property type="entry name" value="PHOSPHOSERINE PHOSPHATASE"/>
    <property type="match status" value="1"/>
</dbReference>
<sequence length="286" mass="31010">MTELLPAERRHLIALDLDGTVLHHGFSGAGDDYESGHIDPELGAAIRSLHEAGHEVVIATGRSVDATLPIVEQLGIRPEWVVAANGAVTLRRDPLAHRGYRREYVEAFDPSDALVKIRTQLVTARFAVELADGGFLYTEPIPAGTLPARQRRVPFDELLGVQASRVVVVSPDHHFEEFVSVVENLGLTHVSYAVGSTSWLDIAPDGVTKASALEVIAEKTGVDRSRVFAAGDGRNDIDMLRWAARRGDAVAMGQATPDVQAVASRVTGTIEEVGLLTALRERFDWL</sequence>
<dbReference type="InterPro" id="IPR036412">
    <property type="entry name" value="HAD-like_sf"/>
</dbReference>
<dbReference type="Gene3D" id="3.40.50.1000">
    <property type="entry name" value="HAD superfamily/HAD-like"/>
    <property type="match status" value="1"/>
</dbReference>
<dbReference type="GO" id="GO:0016791">
    <property type="term" value="F:phosphatase activity"/>
    <property type="evidence" value="ECO:0007669"/>
    <property type="project" value="TreeGrafter"/>
</dbReference>
<dbReference type="InterPro" id="IPR023214">
    <property type="entry name" value="HAD_sf"/>
</dbReference>
<dbReference type="Proteomes" id="UP000238650">
    <property type="component" value="Unassembled WGS sequence"/>
</dbReference>
<dbReference type="GO" id="GO:0000287">
    <property type="term" value="F:magnesium ion binding"/>
    <property type="evidence" value="ECO:0007669"/>
    <property type="project" value="TreeGrafter"/>
</dbReference>
<dbReference type="Pfam" id="PF08282">
    <property type="entry name" value="Hydrolase_3"/>
    <property type="match status" value="1"/>
</dbReference>
<keyword evidence="2" id="KW-1185">Reference proteome</keyword>
<name>A0A2S9QNA3_9MICO</name>
<reference evidence="1 2" key="1">
    <citation type="journal article" date="2017" name="New Microbes New Infect">
        <title>Genome sequence of 'Leucobacter massiliensis' sp. nov. isolated from human pharynx after travel to the 2014 Hajj.</title>
        <authorList>
            <person name="Leangapichart T."/>
            <person name="Gautret P."/>
            <person name="Nguyen T.T."/>
            <person name="Armstrong N."/>
            <person name="Rolain J.M."/>
        </authorList>
    </citation>
    <scope>NUCLEOTIDE SEQUENCE [LARGE SCALE GENOMIC DNA]</scope>
    <source>
        <strain evidence="1 2">122RC15</strain>
    </source>
</reference>